<dbReference type="Gene3D" id="3.40.50.80">
    <property type="entry name" value="Nucleotide-binding domain of ferredoxin-NADP reductase (FNR) module"/>
    <property type="match status" value="1"/>
</dbReference>
<dbReference type="Pfam" id="PF00175">
    <property type="entry name" value="NAD_binding_1"/>
    <property type="match status" value="1"/>
</dbReference>
<gene>
    <name evidence="2" type="ORF">SOCE836_097220</name>
</gene>
<evidence type="ECO:0000313" key="2">
    <source>
        <dbReference type="EMBL" id="AUX37497.1"/>
    </source>
</evidence>
<evidence type="ECO:0000313" key="3">
    <source>
        <dbReference type="Proteomes" id="UP000295497"/>
    </source>
</evidence>
<evidence type="ECO:0000259" key="1">
    <source>
        <dbReference type="PROSITE" id="PS51384"/>
    </source>
</evidence>
<dbReference type="PROSITE" id="PS51384">
    <property type="entry name" value="FAD_FR"/>
    <property type="match status" value="1"/>
</dbReference>
<dbReference type="EC" id="1.-.-.-" evidence="2"/>
<dbReference type="Proteomes" id="UP000295497">
    <property type="component" value="Chromosome"/>
</dbReference>
<dbReference type="PANTHER" id="PTHR43513:SF1">
    <property type="entry name" value="ANAEROBIC SULFITE REDUCTASE SUBUNIT B"/>
    <property type="match status" value="1"/>
</dbReference>
<accession>A0A4P2R388</accession>
<organism evidence="2 3">
    <name type="scientific">Sorangium cellulosum</name>
    <name type="common">Polyangium cellulosum</name>
    <dbReference type="NCBI Taxonomy" id="56"/>
    <lineage>
        <taxon>Bacteria</taxon>
        <taxon>Pseudomonadati</taxon>
        <taxon>Myxococcota</taxon>
        <taxon>Polyangia</taxon>
        <taxon>Polyangiales</taxon>
        <taxon>Polyangiaceae</taxon>
        <taxon>Sorangium</taxon>
    </lineage>
</organism>
<dbReference type="InterPro" id="IPR017927">
    <property type="entry name" value="FAD-bd_FR_type"/>
</dbReference>
<dbReference type="InterPro" id="IPR001433">
    <property type="entry name" value="OxRdtase_FAD/NAD-bd"/>
</dbReference>
<dbReference type="InterPro" id="IPR019480">
    <property type="entry name" value="Dihydroorotate_DH_Fe-S-bd"/>
</dbReference>
<reference evidence="2 3" key="1">
    <citation type="submission" date="2015-09" db="EMBL/GenBank/DDBJ databases">
        <title>Sorangium comparison.</title>
        <authorList>
            <person name="Zaburannyi N."/>
            <person name="Bunk B."/>
            <person name="Overmann J."/>
            <person name="Mueller R."/>
        </authorList>
    </citation>
    <scope>NUCLEOTIDE SEQUENCE [LARGE SCALE GENOMIC DNA]</scope>
    <source>
        <strain evidence="2 3">So ce836</strain>
    </source>
</reference>
<dbReference type="PRINTS" id="PR00371">
    <property type="entry name" value="FPNCR"/>
</dbReference>
<dbReference type="SUPFAM" id="SSF52343">
    <property type="entry name" value="Ferredoxin reductase-like, C-terminal NADP-linked domain"/>
    <property type="match status" value="1"/>
</dbReference>
<dbReference type="InterPro" id="IPR050353">
    <property type="entry name" value="PyrK_electron_transfer"/>
</dbReference>
<dbReference type="CDD" id="cd06221">
    <property type="entry name" value="sulfite_reductase_like"/>
    <property type="match status" value="1"/>
</dbReference>
<dbReference type="RefSeq" id="WP_207217663.1">
    <property type="nucleotide sequence ID" value="NZ_CP012672.1"/>
</dbReference>
<dbReference type="Gene3D" id="2.40.30.10">
    <property type="entry name" value="Translation factors"/>
    <property type="match status" value="1"/>
</dbReference>
<dbReference type="InterPro" id="IPR017938">
    <property type="entry name" value="Riboflavin_synthase-like_b-brl"/>
</dbReference>
<dbReference type="PRINTS" id="PR00406">
    <property type="entry name" value="CYTB5RDTASE"/>
</dbReference>
<feature type="domain" description="FAD-binding FR-type" evidence="1">
    <location>
        <begin position="59"/>
        <end position="157"/>
    </location>
</feature>
<dbReference type="Pfam" id="PF10418">
    <property type="entry name" value="DHODB_Fe-S_bind"/>
    <property type="match status" value="1"/>
</dbReference>
<keyword evidence="2" id="KW-0560">Oxidoreductase</keyword>
<dbReference type="InterPro" id="IPR001709">
    <property type="entry name" value="Flavoprot_Pyr_Nucl_cyt_Rdtase"/>
</dbReference>
<dbReference type="PANTHER" id="PTHR43513">
    <property type="entry name" value="DIHYDROOROTATE DEHYDROGENASE B (NAD(+)), ELECTRON TRANSFER SUBUNIT"/>
    <property type="match status" value="1"/>
</dbReference>
<dbReference type="EMBL" id="CP012672">
    <property type="protein sequence ID" value="AUX37497.1"/>
    <property type="molecule type" value="Genomic_DNA"/>
</dbReference>
<dbReference type="SUPFAM" id="SSF63380">
    <property type="entry name" value="Riboflavin synthase domain-like"/>
    <property type="match status" value="1"/>
</dbReference>
<proteinExistence type="predicted"/>
<protein>
    <submittedName>
        <fullName evidence="2">Oxidoreductase</fullName>
        <ecNumber evidence="2">1.-.-.-</ecNumber>
    </submittedName>
</protein>
<dbReference type="AlphaFoldDB" id="A0A4P2R388"/>
<dbReference type="GO" id="GO:0016491">
    <property type="term" value="F:oxidoreductase activity"/>
    <property type="evidence" value="ECO:0007669"/>
    <property type="project" value="UniProtKB-KW"/>
</dbReference>
<sequence length="329" mass="35077">MTFVPREAPLPFAPDAALRRSSGSPLGAAGRLAVPSAPNLGSPLGAAGRLAAPSAPNPFAPEPARVRRVHRETATTFTATIEVPGRPGGLAFAPGQFNMLYAFGVGEVAISISGDPARPDRLLHTIREVGPVTRALGRLRSGMALGLRGPFGSPWPVDEARGADVLLLAGGLGVAPLRPALCHLLRHRDAYGRVALLYGARGPEDLLYRRELERWSRRADLQVLVTVDRAAAGWSGHVGVVPALLRLADFDPGRAVAFVCGPEVMMRFTARELERRGVPGERVYASLERNMKCAVGICGRCQLGPSFVCKDGPVLRYDRVGPLLAVREL</sequence>
<name>A0A4P2R388_SORCE</name>
<dbReference type="InterPro" id="IPR039261">
    <property type="entry name" value="FNR_nucleotide-bd"/>
</dbReference>